<organism evidence="4 5">
    <name type="scientific">BD1-7 clade bacterium</name>
    <dbReference type="NCBI Taxonomy" id="2029982"/>
    <lineage>
        <taxon>Bacteria</taxon>
        <taxon>Pseudomonadati</taxon>
        <taxon>Pseudomonadota</taxon>
        <taxon>Gammaproteobacteria</taxon>
        <taxon>Cellvibrionales</taxon>
        <taxon>Spongiibacteraceae</taxon>
        <taxon>BD1-7 clade</taxon>
    </lineage>
</organism>
<keyword evidence="2" id="KW-0732">Signal</keyword>
<dbReference type="Proteomes" id="UP000434580">
    <property type="component" value="Unassembled WGS sequence"/>
</dbReference>
<evidence type="ECO:0000256" key="1">
    <source>
        <dbReference type="ARBA" id="ARBA00022801"/>
    </source>
</evidence>
<gene>
    <name evidence="4" type="ORF">DPBNPPHM_03648</name>
</gene>
<feature type="chain" id="PRO_5025022605" description="Metallo-beta-lactamase domain-containing protein" evidence="2">
    <location>
        <begin position="21"/>
        <end position="308"/>
    </location>
</feature>
<dbReference type="PANTHER" id="PTHR46018:SF2">
    <property type="entry name" value="ZINC PHOSPHODIESTERASE ELAC PROTEIN 1"/>
    <property type="match status" value="1"/>
</dbReference>
<proteinExistence type="predicted"/>
<name>A0A5S9P6F2_9GAMM</name>
<dbReference type="AlphaFoldDB" id="A0A5S9P6F2"/>
<evidence type="ECO:0000313" key="5">
    <source>
        <dbReference type="Proteomes" id="UP000434580"/>
    </source>
</evidence>
<dbReference type="CDD" id="cd07719">
    <property type="entry name" value="arylsulfatase_AtsA-like_MBL-fold"/>
    <property type="match status" value="1"/>
</dbReference>
<reference evidence="4 5" key="1">
    <citation type="submission" date="2019-11" db="EMBL/GenBank/DDBJ databases">
        <authorList>
            <person name="Holert J."/>
        </authorList>
    </citation>
    <scope>NUCLEOTIDE SEQUENCE [LARGE SCALE GENOMIC DNA]</scope>
    <source>
        <strain evidence="4">BC5_2</strain>
    </source>
</reference>
<keyword evidence="1" id="KW-0378">Hydrolase</keyword>
<feature type="signal peptide" evidence="2">
    <location>
        <begin position="1"/>
        <end position="20"/>
    </location>
</feature>
<feature type="domain" description="Metallo-beta-lactamase" evidence="3">
    <location>
        <begin position="51"/>
        <end position="237"/>
    </location>
</feature>
<dbReference type="InterPro" id="IPR001279">
    <property type="entry name" value="Metallo-B-lactamas"/>
</dbReference>
<dbReference type="InterPro" id="IPR036866">
    <property type="entry name" value="RibonucZ/Hydroxyglut_hydro"/>
</dbReference>
<evidence type="ECO:0000256" key="2">
    <source>
        <dbReference type="SAM" id="SignalP"/>
    </source>
</evidence>
<dbReference type="GO" id="GO:0042781">
    <property type="term" value="F:3'-tRNA processing endoribonuclease activity"/>
    <property type="evidence" value="ECO:0007669"/>
    <property type="project" value="TreeGrafter"/>
</dbReference>
<dbReference type="OrthoDB" id="9803916at2"/>
<dbReference type="EMBL" id="CACSII010000007">
    <property type="protein sequence ID" value="CAA0099022.1"/>
    <property type="molecule type" value="Genomic_DNA"/>
</dbReference>
<dbReference type="PANTHER" id="PTHR46018">
    <property type="entry name" value="ZINC PHOSPHODIESTERASE ELAC PROTEIN 1"/>
    <property type="match status" value="1"/>
</dbReference>
<dbReference type="SMART" id="SM00849">
    <property type="entry name" value="Lactamase_B"/>
    <property type="match status" value="1"/>
</dbReference>
<protein>
    <recommendedName>
        <fullName evidence="3">Metallo-beta-lactamase domain-containing protein</fullName>
    </recommendedName>
</protein>
<evidence type="ECO:0000259" key="3">
    <source>
        <dbReference type="SMART" id="SM00849"/>
    </source>
</evidence>
<evidence type="ECO:0000313" key="4">
    <source>
        <dbReference type="EMBL" id="CAA0099022.1"/>
    </source>
</evidence>
<dbReference type="Gene3D" id="3.60.15.10">
    <property type="entry name" value="Ribonuclease Z/Hydroxyacylglutathione hydrolase-like"/>
    <property type="match status" value="1"/>
</dbReference>
<dbReference type="Pfam" id="PF00753">
    <property type="entry name" value="Lactamase_B"/>
    <property type="match status" value="1"/>
</dbReference>
<dbReference type="InterPro" id="IPR044094">
    <property type="entry name" value="AtsA-like_MBL-fold"/>
</dbReference>
<dbReference type="SUPFAM" id="SSF56281">
    <property type="entry name" value="Metallo-hydrolase/oxidoreductase"/>
    <property type="match status" value="1"/>
</dbReference>
<dbReference type="Pfam" id="PF12706">
    <property type="entry name" value="Lactamase_B_2"/>
    <property type="match status" value="1"/>
</dbReference>
<sequence>MPLRFLFLMLMTLASLNAAALEKNTTEDCAHESLTLQVLGSGGPELNDGLDGSSYLVWLGPNAAILVDTGPGSASRFGEVGARFETLEAILYSHLHVDHSADLPAYVKGSFFTPRDKNLLVIGPDGNKIMPSTSDFLKRLFGAKGAFSYLQGYLSSGKESYVLEGIDVPLSKGSVFNRSLPNGLNITAAPVNHGPIAAIGWRIQKGDCSMVFSGDTSNKDGALSALLIQGTDIFVAHNAVPEGTKGIARNLHMPPSEIGKLAAQANVRTLVLSHFMNRTRNNKTETLNAIRKFYTGRVIFAEPLHIVQ</sequence>
<accession>A0A5S9P6F2</accession>